<dbReference type="GO" id="GO:0005324">
    <property type="term" value="F:long-chain fatty acid transmembrane transporter activity"/>
    <property type="evidence" value="ECO:0007669"/>
    <property type="project" value="TreeGrafter"/>
</dbReference>
<protein>
    <submittedName>
        <fullName evidence="10">ABC transporter domain-containing protein</fullName>
    </submittedName>
</protein>
<dbReference type="InterPro" id="IPR050835">
    <property type="entry name" value="ABC_transporter_sub-D"/>
</dbReference>
<dbReference type="InterPro" id="IPR011527">
    <property type="entry name" value="ABC1_TM_dom"/>
</dbReference>
<dbReference type="SUPFAM" id="SSF52540">
    <property type="entry name" value="P-loop containing nucleoside triphosphate hydrolases"/>
    <property type="match status" value="1"/>
</dbReference>
<evidence type="ECO:0000256" key="5">
    <source>
        <dbReference type="ARBA" id="ARBA00022840"/>
    </source>
</evidence>
<evidence type="ECO:0000256" key="3">
    <source>
        <dbReference type="ARBA" id="ARBA00022692"/>
    </source>
</evidence>
<dbReference type="GO" id="GO:0005524">
    <property type="term" value="F:ATP binding"/>
    <property type="evidence" value="ECO:0007669"/>
    <property type="project" value="UniProtKB-KW"/>
</dbReference>
<keyword evidence="3" id="KW-0812">Transmembrane</keyword>
<dbReference type="GO" id="GO:0007031">
    <property type="term" value="P:peroxisome organization"/>
    <property type="evidence" value="ECO:0007669"/>
    <property type="project" value="TreeGrafter"/>
</dbReference>
<dbReference type="PROSITE" id="PS50893">
    <property type="entry name" value="ABC_TRANSPORTER_2"/>
    <property type="match status" value="1"/>
</dbReference>
<sequence>MVRPFTKWTIRVQNKEADFRYKHVNLRDNSESVAMYSSEAFEKTECERFFEVAIHTRYWTLFYNVLSVISDTFFNDFSDPIRYIVLSIPIIYFGSYDGVSQDSLAGTITTYASMLSHLLEVLTACASVIFAYSRLAGSAKRVYDFMCYTEDGPKPEGGDYGSKTKCDDILYEFDRVTYCTPNNGGKVLLKDFTLKVNQNKNVLITGPSGAGKTAFLRIISKIWPIKTGVLTVNAYHYDILPIPSNLYMPNGRLTLKQQIIFPLTVDKASKCFDDQQIMAIIKELSLDSVLHLCNGLDSIVDFEWAERLSLAQQQRIGFARILYHRPELALLDEATNCLSPAAEREMYMMLQKRGISYISTGNQPLLRPCHDIEVKLNGWGGYEVFDLSKSNADKGMVLP</sequence>
<keyword evidence="6" id="KW-1133">Transmembrane helix</keyword>
<dbReference type="WBParaSite" id="Pan_g7109.t1">
    <property type="protein sequence ID" value="Pan_g7109.t1"/>
    <property type="gene ID" value="Pan_g7109"/>
</dbReference>
<keyword evidence="7" id="KW-0472">Membrane</keyword>
<dbReference type="GO" id="GO:0006635">
    <property type="term" value="P:fatty acid beta-oxidation"/>
    <property type="evidence" value="ECO:0007669"/>
    <property type="project" value="TreeGrafter"/>
</dbReference>
<keyword evidence="9" id="KW-1185">Reference proteome</keyword>
<evidence type="ECO:0000259" key="8">
    <source>
        <dbReference type="PROSITE" id="PS50893"/>
    </source>
</evidence>
<evidence type="ECO:0000256" key="6">
    <source>
        <dbReference type="ARBA" id="ARBA00022989"/>
    </source>
</evidence>
<dbReference type="PANTHER" id="PTHR11384">
    <property type="entry name" value="ATP-BINDING CASSETTE, SUB-FAMILY D MEMBER"/>
    <property type="match status" value="1"/>
</dbReference>
<feature type="domain" description="ABC transporter" evidence="8">
    <location>
        <begin position="171"/>
        <end position="397"/>
    </location>
</feature>
<dbReference type="AlphaFoldDB" id="A0A7E4W542"/>
<dbReference type="GO" id="GO:0140359">
    <property type="term" value="F:ABC-type transporter activity"/>
    <property type="evidence" value="ECO:0007669"/>
    <property type="project" value="InterPro"/>
</dbReference>
<dbReference type="InterPro" id="IPR003593">
    <property type="entry name" value="AAA+_ATPase"/>
</dbReference>
<keyword evidence="5" id="KW-0067">ATP-binding</keyword>
<dbReference type="GO" id="GO:0016887">
    <property type="term" value="F:ATP hydrolysis activity"/>
    <property type="evidence" value="ECO:0007669"/>
    <property type="project" value="InterPro"/>
</dbReference>
<evidence type="ECO:0000256" key="4">
    <source>
        <dbReference type="ARBA" id="ARBA00022741"/>
    </source>
</evidence>
<dbReference type="Pfam" id="PF00005">
    <property type="entry name" value="ABC_tran"/>
    <property type="match status" value="1"/>
</dbReference>
<name>A0A7E4W542_PANRE</name>
<evidence type="ECO:0000256" key="2">
    <source>
        <dbReference type="ARBA" id="ARBA00022448"/>
    </source>
</evidence>
<dbReference type="Pfam" id="PF06472">
    <property type="entry name" value="ABC_membrane_2"/>
    <property type="match status" value="1"/>
</dbReference>
<proteinExistence type="inferred from homology"/>
<evidence type="ECO:0000256" key="7">
    <source>
        <dbReference type="ARBA" id="ARBA00023136"/>
    </source>
</evidence>
<evidence type="ECO:0000313" key="10">
    <source>
        <dbReference type="WBParaSite" id="Pan_g7109.t1"/>
    </source>
</evidence>
<keyword evidence="2" id="KW-0813">Transport</keyword>
<evidence type="ECO:0000313" key="9">
    <source>
        <dbReference type="Proteomes" id="UP000492821"/>
    </source>
</evidence>
<dbReference type="Gene3D" id="3.40.50.300">
    <property type="entry name" value="P-loop containing nucleotide triphosphate hydrolases"/>
    <property type="match status" value="1"/>
</dbReference>
<reference evidence="10" key="2">
    <citation type="submission" date="2020-10" db="UniProtKB">
        <authorList>
            <consortium name="WormBaseParasite"/>
        </authorList>
    </citation>
    <scope>IDENTIFICATION</scope>
</reference>
<dbReference type="GO" id="GO:0042760">
    <property type="term" value="P:very long-chain fatty acid catabolic process"/>
    <property type="evidence" value="ECO:0007669"/>
    <property type="project" value="TreeGrafter"/>
</dbReference>
<dbReference type="Proteomes" id="UP000492821">
    <property type="component" value="Unassembled WGS sequence"/>
</dbReference>
<dbReference type="GO" id="GO:0005778">
    <property type="term" value="C:peroxisomal membrane"/>
    <property type="evidence" value="ECO:0007669"/>
    <property type="project" value="TreeGrafter"/>
</dbReference>
<reference evidence="9" key="1">
    <citation type="journal article" date="2013" name="Genetics">
        <title>The draft genome and transcriptome of Panagrellus redivivus are shaped by the harsh demands of a free-living lifestyle.</title>
        <authorList>
            <person name="Srinivasan J."/>
            <person name="Dillman A.R."/>
            <person name="Macchietto M.G."/>
            <person name="Heikkinen L."/>
            <person name="Lakso M."/>
            <person name="Fracchia K.M."/>
            <person name="Antoshechkin I."/>
            <person name="Mortazavi A."/>
            <person name="Wong G."/>
            <person name="Sternberg P.W."/>
        </authorList>
    </citation>
    <scope>NUCLEOTIDE SEQUENCE [LARGE SCALE GENOMIC DNA]</scope>
    <source>
        <strain evidence="9">MT8872</strain>
    </source>
</reference>
<comment type="similarity">
    <text evidence="1">Belongs to the ABC transporter superfamily. ABCD family. Peroxisomal fatty acyl CoA transporter (TC 3.A.1.203) subfamily.</text>
</comment>
<dbReference type="SMART" id="SM00382">
    <property type="entry name" value="AAA"/>
    <property type="match status" value="1"/>
</dbReference>
<dbReference type="GO" id="GO:0015910">
    <property type="term" value="P:long-chain fatty acid import into peroxisome"/>
    <property type="evidence" value="ECO:0007669"/>
    <property type="project" value="TreeGrafter"/>
</dbReference>
<dbReference type="PANTHER" id="PTHR11384:SF65">
    <property type="entry name" value="ABC TRANSPORTER DOMAIN-CONTAINING PROTEIN"/>
    <property type="match status" value="1"/>
</dbReference>
<dbReference type="InterPro" id="IPR003439">
    <property type="entry name" value="ABC_transporter-like_ATP-bd"/>
</dbReference>
<evidence type="ECO:0000256" key="1">
    <source>
        <dbReference type="ARBA" id="ARBA00008575"/>
    </source>
</evidence>
<accession>A0A7E4W542</accession>
<organism evidence="9 10">
    <name type="scientific">Panagrellus redivivus</name>
    <name type="common">Microworm</name>
    <dbReference type="NCBI Taxonomy" id="6233"/>
    <lineage>
        <taxon>Eukaryota</taxon>
        <taxon>Metazoa</taxon>
        <taxon>Ecdysozoa</taxon>
        <taxon>Nematoda</taxon>
        <taxon>Chromadorea</taxon>
        <taxon>Rhabditida</taxon>
        <taxon>Tylenchina</taxon>
        <taxon>Panagrolaimomorpha</taxon>
        <taxon>Panagrolaimoidea</taxon>
        <taxon>Panagrolaimidae</taxon>
        <taxon>Panagrellus</taxon>
    </lineage>
</organism>
<keyword evidence="4" id="KW-0547">Nucleotide-binding</keyword>
<dbReference type="InterPro" id="IPR027417">
    <property type="entry name" value="P-loop_NTPase"/>
</dbReference>